<dbReference type="InterPro" id="IPR017225">
    <property type="entry name" value="Cell_shape_determin_MreD_prd"/>
</dbReference>
<dbReference type="EMBL" id="LTDM01000009">
    <property type="protein sequence ID" value="OLS03325.1"/>
    <property type="molecule type" value="Genomic_DNA"/>
</dbReference>
<comment type="similarity">
    <text evidence="2">Belongs to the MreD family.</text>
</comment>
<organism evidence="9 10">
    <name type="scientific">Tissierella creatinophila DSM 6911</name>
    <dbReference type="NCBI Taxonomy" id="1123403"/>
    <lineage>
        <taxon>Bacteria</taxon>
        <taxon>Bacillati</taxon>
        <taxon>Bacillota</taxon>
        <taxon>Tissierellia</taxon>
        <taxon>Tissierellales</taxon>
        <taxon>Tissierellaceae</taxon>
        <taxon>Tissierella</taxon>
    </lineage>
</organism>
<evidence type="ECO:0000256" key="7">
    <source>
        <dbReference type="ARBA" id="ARBA00023136"/>
    </source>
</evidence>
<keyword evidence="7 8" id="KW-0472">Membrane</keyword>
<feature type="transmembrane region" description="Helical" evidence="8">
    <location>
        <begin position="63"/>
        <end position="84"/>
    </location>
</feature>
<evidence type="ECO:0000256" key="1">
    <source>
        <dbReference type="ARBA" id="ARBA00004651"/>
    </source>
</evidence>
<evidence type="ECO:0000313" key="10">
    <source>
        <dbReference type="Proteomes" id="UP000186112"/>
    </source>
</evidence>
<evidence type="ECO:0000256" key="6">
    <source>
        <dbReference type="ARBA" id="ARBA00022989"/>
    </source>
</evidence>
<dbReference type="GO" id="GO:0005886">
    <property type="term" value="C:plasma membrane"/>
    <property type="evidence" value="ECO:0007669"/>
    <property type="project" value="UniProtKB-SubCell"/>
</dbReference>
<keyword evidence="3" id="KW-1003">Cell membrane</keyword>
<keyword evidence="5" id="KW-0133">Cell shape</keyword>
<accession>A0A1U7M7R7</accession>
<evidence type="ECO:0000313" key="9">
    <source>
        <dbReference type="EMBL" id="OLS03325.1"/>
    </source>
</evidence>
<evidence type="ECO:0000256" key="3">
    <source>
        <dbReference type="ARBA" id="ARBA00022475"/>
    </source>
</evidence>
<dbReference type="RefSeq" id="WP_075725116.1">
    <property type="nucleotide sequence ID" value="NZ_LTDM01000009.1"/>
</dbReference>
<gene>
    <name evidence="9" type="ORF">TICRE_06640</name>
</gene>
<dbReference type="GO" id="GO:0008360">
    <property type="term" value="P:regulation of cell shape"/>
    <property type="evidence" value="ECO:0007669"/>
    <property type="project" value="UniProtKB-KW"/>
</dbReference>
<comment type="caution">
    <text evidence="9">The sequence shown here is derived from an EMBL/GenBank/DDBJ whole genome shotgun (WGS) entry which is preliminary data.</text>
</comment>
<feature type="transmembrane region" description="Helical" evidence="8">
    <location>
        <begin position="133"/>
        <end position="152"/>
    </location>
</feature>
<evidence type="ECO:0000256" key="4">
    <source>
        <dbReference type="ARBA" id="ARBA00022692"/>
    </source>
</evidence>
<evidence type="ECO:0000256" key="5">
    <source>
        <dbReference type="ARBA" id="ARBA00022960"/>
    </source>
</evidence>
<keyword evidence="4 8" id="KW-0812">Transmembrane</keyword>
<feature type="transmembrane region" description="Helical" evidence="8">
    <location>
        <begin position="96"/>
        <end position="121"/>
    </location>
</feature>
<proteinExistence type="inferred from homology"/>
<keyword evidence="6 8" id="KW-1133">Transmembrane helix</keyword>
<dbReference type="NCBIfam" id="TIGR03426">
    <property type="entry name" value="shape_MreD"/>
    <property type="match status" value="1"/>
</dbReference>
<comment type="subcellular location">
    <subcellularLocation>
        <location evidence="1">Cell membrane</location>
        <topology evidence="1">Multi-pass membrane protein</topology>
    </subcellularLocation>
</comment>
<protein>
    <submittedName>
        <fullName evidence="9">Rod shape-determining protein MreD</fullName>
    </submittedName>
</protein>
<evidence type="ECO:0000256" key="8">
    <source>
        <dbReference type="SAM" id="Phobius"/>
    </source>
</evidence>
<dbReference type="AlphaFoldDB" id="A0A1U7M7R7"/>
<dbReference type="InterPro" id="IPR007227">
    <property type="entry name" value="Cell_shape_determining_MreD"/>
</dbReference>
<dbReference type="Pfam" id="PF04093">
    <property type="entry name" value="MreD"/>
    <property type="match status" value="1"/>
</dbReference>
<reference evidence="9 10" key="1">
    <citation type="submission" date="2016-02" db="EMBL/GenBank/DDBJ databases">
        <title>Genome sequence of Tissierella creatinophila DSM 6911.</title>
        <authorList>
            <person name="Poehlein A."/>
            <person name="Daniel R."/>
        </authorList>
    </citation>
    <scope>NUCLEOTIDE SEQUENCE [LARGE SCALE GENOMIC DNA]</scope>
    <source>
        <strain evidence="9 10">DSM 6911</strain>
    </source>
</reference>
<dbReference type="Proteomes" id="UP000186112">
    <property type="component" value="Unassembled WGS sequence"/>
</dbReference>
<evidence type="ECO:0000256" key="2">
    <source>
        <dbReference type="ARBA" id="ARBA00007776"/>
    </source>
</evidence>
<name>A0A1U7M7R7_TISCR</name>
<dbReference type="PIRSF" id="PIRSF037497">
    <property type="entry name" value="MreD_Clostridium/Treponema_prd"/>
    <property type="match status" value="1"/>
</dbReference>
<sequence length="165" mass="18755">MQIIIMSIIIIVNLILQGSILPFFSFLVFLPNTALVSVVIISILKGKYYGAFFGLFMGLFQDLLFGEAIGVHALIYFLIGYAVGVLQTSLNNENTFIPIIFSGISTIFYNLMYFLIIYFLSKNISLDSAVKRIFSIEILYNSILAIIVYRSLFKLFRTRSLKFGR</sequence>
<keyword evidence="10" id="KW-1185">Reference proteome</keyword>